<dbReference type="Gene3D" id="2.60.40.3440">
    <property type="match status" value="1"/>
</dbReference>
<organism evidence="12 13">
    <name type="scientific">Paenibacillus methanolicus</name>
    <dbReference type="NCBI Taxonomy" id="582686"/>
    <lineage>
        <taxon>Bacteria</taxon>
        <taxon>Bacillati</taxon>
        <taxon>Bacillota</taxon>
        <taxon>Bacilli</taxon>
        <taxon>Bacillales</taxon>
        <taxon>Paenibacillaceae</taxon>
        <taxon>Paenibacillus</taxon>
    </lineage>
</organism>
<dbReference type="PANTHER" id="PTHR36108">
    <property type="entry name" value="COLOSSIN-B-RELATED"/>
    <property type="match status" value="1"/>
</dbReference>
<keyword evidence="8" id="KW-0812">Transmembrane</keyword>
<evidence type="ECO:0000313" key="13">
    <source>
        <dbReference type="Proteomes" id="UP000323257"/>
    </source>
</evidence>
<dbReference type="EMBL" id="VNHS01000012">
    <property type="protein sequence ID" value="TYP70047.1"/>
    <property type="molecule type" value="Genomic_DNA"/>
</dbReference>
<feature type="domain" description="SDR-like Ig" evidence="11">
    <location>
        <begin position="64"/>
        <end position="159"/>
    </location>
</feature>
<gene>
    <name evidence="12" type="ORF">BCM02_11224</name>
</gene>
<sequence length="1289" mass="136818">MPFRMMYSKIASALVFVMIVAQLTGSAGFLRHASAAEISNNIITDATLTILDASGTPVTDAVYEQGAKVNLDFKWELPNGHGYKADDTFSFDIPESFKLYTDFTADLVLEDGGKVGQFTVDASEHRIVMTFNDYIENYDNVKGTMQLKAEFDKQIIKGNVEQEIVIKIKDFERKFVLLFKPDTTTVIEKKGTPDGYNPKSITWSIDVNKVMKTVENAIVTDPIPDGLSLADATGVEVYKLSSQLDGSVTEGAKVVAGEYTALVEEGVLKVSFKNAIASAYRVKFTTPIADAAKASFSNTAAFSGDNQESRSATATVTPSYGPSLGKESTGYSAGDQTLSWAIKFNYRGSTIPAGAELTDTIKKTQSYDVGSVAVYPVTFDMAGNPTKGAALDPSAYTVEIDNAGATNNTFKLTFKDSISSAYRIEYNTFANERVEAKDKIANEVTWGTEKAGASRDIGQVVLTKSIAAVDYQNQTVNWKIVVNGDSATMTNAKLTDWFTQGGMKIETGSIAVKSQSGLEDAAVAADLNLDPASKDARLVVTFKPIINEPYIITYTTKYSQDWLAYDWRLASSSTVFPNKAALTWDEKVTSGELSVTTTFTPNNATKGNGYKFGSYNPVDKTIAWTIGANYNRKSLNEAVLEDTLEEGQKLIPGSLELHEMIVPVNGEQAKGASVPAGDYAVEYDETSGKLKVSFKKAITTGYILTFKTSVDGLVLDGSIANAAQLTNGSIVESKNWTATVTIPNGGEYVSKSGAQDGWDLKWTVAINRGQSTVQQATVKDSASAGQIYVTDSFHVYETVIGANGSVSKASGELTEGTDYSIVITAKTGGGEDFELKFLHEIKTAYILEYKTTMITADNGDKVFNDVEFTGENVKVGVTETTKEIIIGLSSGSGTGSGDRGSLTVLKKDEETQVKLSGATFALYRVSGSAKTFVKSLATDADGKAVFRNLLSGSYILIETAAPTGYALDATEHPVTLAAKAALEVAITNKKTVVPPTGPIEGSLTITKTDAADSAVALSGATFELYSVAGPVRTLVATQTTSADGKAKFEKLPLGDYVAVEKAAPAGYELDGTDHPVTIAGVANVDLTVTNKKYTPPGPGPGPIDPGPTNPGTVDPDPTNPGPAEPGTTDPGTTDPGTTDPETTSPGTKPTPKPVDPPVVSETTTQDETIEGQVEVPLGGTAVVSKQPDHGTVKVNPDGTWAYKPDAGFVGKDRISIIVTDPDGNTEEIFIDITVDPIPLGNDDPKGPAKPVATLPKTGEGSHLPIQLAGVALIVVGLALFRTRVSRSRN</sequence>
<dbReference type="InterPro" id="IPR008966">
    <property type="entry name" value="Adhesion_dom_sf"/>
</dbReference>
<evidence type="ECO:0000256" key="1">
    <source>
        <dbReference type="ARBA" id="ARBA00004168"/>
    </source>
</evidence>
<dbReference type="Proteomes" id="UP000323257">
    <property type="component" value="Unassembled WGS sequence"/>
</dbReference>
<evidence type="ECO:0000256" key="2">
    <source>
        <dbReference type="ARBA" id="ARBA00007257"/>
    </source>
</evidence>
<keyword evidence="8" id="KW-0472">Membrane</keyword>
<dbReference type="Pfam" id="PF17963">
    <property type="entry name" value="Big_9"/>
    <property type="match status" value="1"/>
</dbReference>
<feature type="domain" description="Collagen binding" evidence="9">
    <location>
        <begin position="609"/>
        <end position="733"/>
    </location>
</feature>
<comment type="subcellular location">
    <subcellularLocation>
        <location evidence="1">Secreted</location>
        <location evidence="1">Cell wall</location>
        <topology evidence="1">Peptidoglycan-anchor</topology>
    </subcellularLocation>
</comment>
<dbReference type="Pfam" id="PF17961">
    <property type="entry name" value="Big_8"/>
    <property type="match status" value="1"/>
</dbReference>
<evidence type="ECO:0000256" key="5">
    <source>
        <dbReference type="ARBA" id="ARBA00022729"/>
    </source>
</evidence>
<dbReference type="GO" id="GO:0005518">
    <property type="term" value="F:collagen binding"/>
    <property type="evidence" value="ECO:0007669"/>
    <property type="project" value="InterPro"/>
</dbReference>
<dbReference type="InterPro" id="IPR041033">
    <property type="entry name" value="SpaA_PFL_dom_1"/>
</dbReference>
<feature type="domain" description="SpaA-like prealbumin fold" evidence="10">
    <location>
        <begin position="900"/>
        <end position="990"/>
    </location>
</feature>
<evidence type="ECO:0000256" key="7">
    <source>
        <dbReference type="SAM" id="MobiDB-lite"/>
    </source>
</evidence>
<keyword evidence="6" id="KW-0572">Peptidoglycan-anchor</keyword>
<feature type="domain" description="SpaA-like prealbumin fold" evidence="10">
    <location>
        <begin position="1001"/>
        <end position="1092"/>
    </location>
</feature>
<keyword evidence="4" id="KW-0964">Secreted</keyword>
<dbReference type="InterPro" id="IPR013783">
    <property type="entry name" value="Ig-like_fold"/>
</dbReference>
<dbReference type="Gene3D" id="2.60.40.1280">
    <property type="match status" value="1"/>
</dbReference>
<dbReference type="InterPro" id="IPR041171">
    <property type="entry name" value="SDR_Ig"/>
</dbReference>
<feature type="domain" description="Collagen binding" evidence="9">
    <location>
        <begin position="335"/>
        <end position="435"/>
    </location>
</feature>
<evidence type="ECO:0000256" key="3">
    <source>
        <dbReference type="ARBA" id="ARBA00022512"/>
    </source>
</evidence>
<feature type="compositionally biased region" description="Low complexity" evidence="7">
    <location>
        <begin position="1124"/>
        <end position="1147"/>
    </location>
</feature>
<evidence type="ECO:0000256" key="8">
    <source>
        <dbReference type="SAM" id="Phobius"/>
    </source>
</evidence>
<dbReference type="OrthoDB" id="2056845at2"/>
<keyword evidence="3" id="KW-0134">Cell wall</keyword>
<dbReference type="Pfam" id="PF17802">
    <property type="entry name" value="SpaA"/>
    <property type="match status" value="2"/>
</dbReference>
<feature type="compositionally biased region" description="Pro residues" evidence="7">
    <location>
        <begin position="1095"/>
        <end position="1108"/>
    </location>
</feature>
<evidence type="ECO:0000256" key="6">
    <source>
        <dbReference type="ARBA" id="ARBA00023088"/>
    </source>
</evidence>
<dbReference type="RefSeq" id="WP_148932414.1">
    <property type="nucleotide sequence ID" value="NZ_VNHS01000012.1"/>
</dbReference>
<protein>
    <submittedName>
        <fullName evidence="12">LPXTG-motif cell wall-anchored protein</fullName>
    </submittedName>
</protein>
<evidence type="ECO:0000313" key="12">
    <source>
        <dbReference type="EMBL" id="TYP70047.1"/>
    </source>
</evidence>
<feature type="domain" description="Collagen binding" evidence="9">
    <location>
        <begin position="185"/>
        <end position="310"/>
    </location>
</feature>
<dbReference type="PANTHER" id="PTHR36108:SF13">
    <property type="entry name" value="COLOSSIN-B-RELATED"/>
    <property type="match status" value="1"/>
</dbReference>
<dbReference type="Pfam" id="PF05737">
    <property type="entry name" value="Collagen_bind"/>
    <property type="match status" value="4"/>
</dbReference>
<feature type="transmembrane region" description="Helical" evidence="8">
    <location>
        <begin position="1263"/>
        <end position="1280"/>
    </location>
</feature>
<evidence type="ECO:0000259" key="11">
    <source>
        <dbReference type="Pfam" id="PF17961"/>
    </source>
</evidence>
<keyword evidence="8" id="KW-1133">Transmembrane helix</keyword>
<evidence type="ECO:0000256" key="4">
    <source>
        <dbReference type="ARBA" id="ARBA00022525"/>
    </source>
</evidence>
<name>A0A5S5BSR4_9BACL</name>
<reference evidence="12 13" key="1">
    <citation type="submission" date="2019-07" db="EMBL/GenBank/DDBJ databases">
        <title>Genomic Encyclopedia of Type Strains, Phase III (KMG-III): the genomes of soil and plant-associated and newly described type strains.</title>
        <authorList>
            <person name="Whitman W."/>
        </authorList>
    </citation>
    <scope>NUCLEOTIDE SEQUENCE [LARGE SCALE GENOMIC DNA]</scope>
    <source>
        <strain evidence="12 13">BL24</strain>
    </source>
</reference>
<evidence type="ECO:0000259" key="10">
    <source>
        <dbReference type="Pfam" id="PF17802"/>
    </source>
</evidence>
<dbReference type="InterPro" id="IPR011252">
    <property type="entry name" value="Fibrogen-bd_dom1"/>
</dbReference>
<dbReference type="GO" id="GO:0007155">
    <property type="term" value="P:cell adhesion"/>
    <property type="evidence" value="ECO:0007669"/>
    <property type="project" value="InterPro"/>
</dbReference>
<feature type="domain" description="Collagen binding" evidence="9">
    <location>
        <begin position="748"/>
        <end position="873"/>
    </location>
</feature>
<dbReference type="SUPFAM" id="SSF49401">
    <property type="entry name" value="Bacterial adhesins"/>
    <property type="match status" value="6"/>
</dbReference>
<keyword evidence="13" id="KW-1185">Reference proteome</keyword>
<proteinExistence type="inferred from homology"/>
<feature type="region of interest" description="Disordered" evidence="7">
    <location>
        <begin position="1090"/>
        <end position="1170"/>
    </location>
</feature>
<accession>A0A5S5BSR4</accession>
<dbReference type="InterPro" id="IPR008456">
    <property type="entry name" value="Collagen-bd_dom"/>
</dbReference>
<comment type="caution">
    <text evidence="12">The sequence shown here is derived from an EMBL/GenBank/DDBJ whole genome shotgun (WGS) entry which is preliminary data.</text>
</comment>
<keyword evidence="5" id="KW-0732">Signal</keyword>
<dbReference type="NCBIfam" id="TIGR01167">
    <property type="entry name" value="LPXTG_anchor"/>
    <property type="match status" value="1"/>
</dbReference>
<dbReference type="Gene3D" id="2.60.40.740">
    <property type="match status" value="5"/>
</dbReference>
<dbReference type="SUPFAM" id="SSF49478">
    <property type="entry name" value="Cna protein B-type domain"/>
    <property type="match status" value="2"/>
</dbReference>
<evidence type="ECO:0000259" key="9">
    <source>
        <dbReference type="Pfam" id="PF05737"/>
    </source>
</evidence>
<dbReference type="Gene3D" id="2.60.40.10">
    <property type="entry name" value="Immunoglobulins"/>
    <property type="match status" value="2"/>
</dbReference>
<comment type="similarity">
    <text evidence="2">Belongs to the serine-aspartate repeat-containing protein (SDr) family.</text>
</comment>